<evidence type="ECO:0000256" key="2">
    <source>
        <dbReference type="PROSITE-ProRule" id="PRU00035"/>
    </source>
</evidence>
<dbReference type="AlphaFoldDB" id="A0A7S0DD85"/>
<dbReference type="InterPro" id="IPR001487">
    <property type="entry name" value="Bromodomain"/>
</dbReference>
<organism evidence="5">
    <name type="scientific">Amorphochlora amoebiformis</name>
    <dbReference type="NCBI Taxonomy" id="1561963"/>
    <lineage>
        <taxon>Eukaryota</taxon>
        <taxon>Sar</taxon>
        <taxon>Rhizaria</taxon>
        <taxon>Cercozoa</taxon>
        <taxon>Chlorarachniophyceae</taxon>
        <taxon>Amorphochlora</taxon>
    </lineage>
</organism>
<gene>
    <name evidence="5" type="ORF">LAMO00422_LOCUS10682</name>
</gene>
<dbReference type="GO" id="GO:0006357">
    <property type="term" value="P:regulation of transcription by RNA polymerase II"/>
    <property type="evidence" value="ECO:0007669"/>
    <property type="project" value="TreeGrafter"/>
</dbReference>
<dbReference type="Gene3D" id="1.20.920.10">
    <property type="entry name" value="Bromodomain-like"/>
    <property type="match status" value="1"/>
</dbReference>
<dbReference type="Pfam" id="PF00439">
    <property type="entry name" value="Bromodomain"/>
    <property type="match status" value="1"/>
</dbReference>
<dbReference type="EMBL" id="HBEM01015488">
    <property type="protein sequence ID" value="CAD8450853.1"/>
    <property type="molecule type" value="Transcribed_RNA"/>
</dbReference>
<protein>
    <recommendedName>
        <fullName evidence="4">Bromo domain-containing protein</fullName>
    </recommendedName>
</protein>
<dbReference type="InterPro" id="IPR052060">
    <property type="entry name" value="Bromo_WD_repeat"/>
</dbReference>
<name>A0A7S0DD85_9EUKA</name>
<evidence type="ECO:0000256" key="3">
    <source>
        <dbReference type="SAM" id="MobiDB-lite"/>
    </source>
</evidence>
<feature type="compositionally biased region" description="Basic residues" evidence="3">
    <location>
        <begin position="17"/>
        <end position="26"/>
    </location>
</feature>
<dbReference type="InterPro" id="IPR036427">
    <property type="entry name" value="Bromodomain-like_sf"/>
</dbReference>
<dbReference type="GO" id="GO:0008360">
    <property type="term" value="P:regulation of cell shape"/>
    <property type="evidence" value="ECO:0007669"/>
    <property type="project" value="TreeGrafter"/>
</dbReference>
<proteinExistence type="predicted"/>
<sequence length="246" mass="28067">MGMDEKEEISTPCTPRRSLRSRKSSLKNRTSTETETPDVREPETPDAKEPETPDVKEPEAPDVKESEIPDVKEPETPDVKEPAAIEEEKAKVTDEKEEVDGSKSTSEAVKQTLDRLSAWELTPLEEDKHLVFRPMTLDPAIKESALKIVDSLMDTKEFEPFRFPVDLEHFPHYTGLVNVPIDLSLIRARIENDYYRQIDALTFDIKHIQANCVRFNKPDSFVVKAVENMVKKYEEARDDLRGANVG</sequence>
<dbReference type="PRINTS" id="PR00503">
    <property type="entry name" value="BROMODOMAIN"/>
</dbReference>
<feature type="domain" description="Bromo" evidence="4">
    <location>
        <begin position="153"/>
        <end position="223"/>
    </location>
</feature>
<dbReference type="SUPFAM" id="SSF47370">
    <property type="entry name" value="Bromodomain"/>
    <property type="match status" value="1"/>
</dbReference>
<dbReference type="PANTHER" id="PTHR16266:SF17">
    <property type="entry name" value="BRWD3"/>
    <property type="match status" value="1"/>
</dbReference>
<feature type="compositionally biased region" description="Basic and acidic residues" evidence="3">
    <location>
        <begin position="37"/>
        <end position="94"/>
    </location>
</feature>
<dbReference type="SMART" id="SM00297">
    <property type="entry name" value="BROMO"/>
    <property type="match status" value="1"/>
</dbReference>
<dbReference type="PROSITE" id="PS50014">
    <property type="entry name" value="BROMODOMAIN_2"/>
    <property type="match status" value="1"/>
</dbReference>
<dbReference type="PANTHER" id="PTHR16266">
    <property type="entry name" value="WD REPEAT DOMAIN 9"/>
    <property type="match status" value="1"/>
</dbReference>
<evidence type="ECO:0000256" key="1">
    <source>
        <dbReference type="ARBA" id="ARBA00023117"/>
    </source>
</evidence>
<accession>A0A7S0DD85</accession>
<evidence type="ECO:0000313" key="5">
    <source>
        <dbReference type="EMBL" id="CAD8450853.1"/>
    </source>
</evidence>
<dbReference type="GO" id="GO:0005634">
    <property type="term" value="C:nucleus"/>
    <property type="evidence" value="ECO:0007669"/>
    <property type="project" value="TreeGrafter"/>
</dbReference>
<reference evidence="5" key="1">
    <citation type="submission" date="2021-01" db="EMBL/GenBank/DDBJ databases">
        <authorList>
            <person name="Corre E."/>
            <person name="Pelletier E."/>
            <person name="Niang G."/>
            <person name="Scheremetjew M."/>
            <person name="Finn R."/>
            <person name="Kale V."/>
            <person name="Holt S."/>
            <person name="Cochrane G."/>
            <person name="Meng A."/>
            <person name="Brown T."/>
            <person name="Cohen L."/>
        </authorList>
    </citation>
    <scope>NUCLEOTIDE SEQUENCE</scope>
    <source>
        <strain evidence="5">CCMP2058</strain>
    </source>
</reference>
<keyword evidence="1 2" id="KW-0103">Bromodomain</keyword>
<feature type="region of interest" description="Disordered" evidence="3">
    <location>
        <begin position="1"/>
        <end position="109"/>
    </location>
</feature>
<evidence type="ECO:0000259" key="4">
    <source>
        <dbReference type="PROSITE" id="PS50014"/>
    </source>
</evidence>
<dbReference type="GO" id="GO:0007010">
    <property type="term" value="P:cytoskeleton organization"/>
    <property type="evidence" value="ECO:0007669"/>
    <property type="project" value="TreeGrafter"/>
</dbReference>